<dbReference type="PANTHER" id="PTHR44757">
    <property type="entry name" value="DIGUANYLATE CYCLASE DGCP"/>
    <property type="match status" value="1"/>
</dbReference>
<keyword evidence="1" id="KW-1133">Transmembrane helix</keyword>
<sequence length="533" mass="58246">MILMAAALRAAKGNLRSVLTLKQPLHLTTAGLVVAAIAVATVMTGALGFWVGWSGNVWAGTNSALMITAVLVYALTLFGLGRSGIAKIRGLEELAHTDPLTRLPNRHALHEDILFHTRGEDEVALAMIDLDGFKQINDHYGHAVGDQLIELFADALREVCGKEARAYRLGGDEFAAVMAGKVAGTILEGMCRALLDRLGAPLTLGHRQIAIGASIGFTRSTADMRVPSSEMLRRADVAMDMSKRGGKMRCTWFNESFDRRRERVREIEEEIRAGMAAGEFNLVYQPLVSARDKRIVAVEALLRWDRGGRDPLGPNIFIPVAEDSGLINPLGAWVLRQAVCDARRWGDITLSVNISAAQLRNAEFPIKLGEVLEETGFPPHRLELEVTETCLVLDPVVAERTLDVIRSFGVRIVLDDFGTGYASIGFLRRFRFEKLKLDRSLVEQASVDEGSRAMMLSSITLARALDMGVTAEGVETEEQAELVRLAGADQIQGWLYHRAMPAADIDRLLGTQHDSFNHARQISAAPAAGGHRA</sequence>
<dbReference type="PROSITE" id="PS50887">
    <property type="entry name" value="GGDEF"/>
    <property type="match status" value="1"/>
</dbReference>
<gene>
    <name evidence="4" type="ORF">A9D12_02170</name>
</gene>
<dbReference type="PANTHER" id="PTHR44757:SF2">
    <property type="entry name" value="BIOFILM ARCHITECTURE MAINTENANCE PROTEIN MBAA"/>
    <property type="match status" value="1"/>
</dbReference>
<dbReference type="Pfam" id="PF00990">
    <property type="entry name" value="GGDEF"/>
    <property type="match status" value="1"/>
</dbReference>
<dbReference type="InterPro" id="IPR029787">
    <property type="entry name" value="Nucleotide_cyclase"/>
</dbReference>
<dbReference type="Gene3D" id="3.30.70.270">
    <property type="match status" value="1"/>
</dbReference>
<evidence type="ECO:0000259" key="2">
    <source>
        <dbReference type="PROSITE" id="PS50883"/>
    </source>
</evidence>
<dbReference type="NCBIfam" id="TIGR00254">
    <property type="entry name" value="GGDEF"/>
    <property type="match status" value="1"/>
</dbReference>
<keyword evidence="5" id="KW-1185">Reference proteome</keyword>
<evidence type="ECO:0000259" key="3">
    <source>
        <dbReference type="PROSITE" id="PS50887"/>
    </source>
</evidence>
<dbReference type="Pfam" id="PF00563">
    <property type="entry name" value="EAL"/>
    <property type="match status" value="1"/>
</dbReference>
<proteinExistence type="predicted"/>
<dbReference type="InterPro" id="IPR001633">
    <property type="entry name" value="EAL_dom"/>
</dbReference>
<dbReference type="InterPro" id="IPR052155">
    <property type="entry name" value="Biofilm_reg_signaling"/>
</dbReference>
<dbReference type="PROSITE" id="PS50883">
    <property type="entry name" value="EAL"/>
    <property type="match status" value="1"/>
</dbReference>
<evidence type="ECO:0000313" key="5">
    <source>
        <dbReference type="Proteomes" id="UP000078263"/>
    </source>
</evidence>
<dbReference type="SUPFAM" id="SSF141868">
    <property type="entry name" value="EAL domain-like"/>
    <property type="match status" value="1"/>
</dbReference>
<organism evidence="4 5">
    <name type="scientific">Erythrobacter neustonensis</name>
    <dbReference type="NCBI Taxonomy" id="1112"/>
    <lineage>
        <taxon>Bacteria</taxon>
        <taxon>Pseudomonadati</taxon>
        <taxon>Pseudomonadota</taxon>
        <taxon>Alphaproteobacteria</taxon>
        <taxon>Sphingomonadales</taxon>
        <taxon>Erythrobacteraceae</taxon>
        <taxon>Erythrobacter/Porphyrobacter group</taxon>
        <taxon>Erythrobacter</taxon>
    </lineage>
</organism>
<keyword evidence="1" id="KW-0472">Membrane</keyword>
<evidence type="ECO:0008006" key="6">
    <source>
        <dbReference type="Google" id="ProtNLM"/>
    </source>
</evidence>
<accession>A0A192D1E1</accession>
<dbReference type="SUPFAM" id="SSF55073">
    <property type="entry name" value="Nucleotide cyclase"/>
    <property type="match status" value="1"/>
</dbReference>
<keyword evidence="1" id="KW-0812">Transmembrane</keyword>
<protein>
    <recommendedName>
        <fullName evidence="6">Diguanylate cyclase</fullName>
    </recommendedName>
</protein>
<reference evidence="4 5" key="1">
    <citation type="submission" date="2016-05" db="EMBL/GenBank/DDBJ databases">
        <title>Compelete Genome Sequence of Bacteriochlorophyll-Synthesizing Bacterium Porphyrobacter neustonensis DSM 9434.</title>
        <authorList>
            <person name="Shi X.-L."/>
            <person name="Wu Y.-H."/>
            <person name="Cheng H."/>
            <person name="Xu L."/>
            <person name="Zhang X.-Q."/>
            <person name="Wang C.-S."/>
            <person name="Xu X.-W."/>
        </authorList>
    </citation>
    <scope>NUCLEOTIDE SEQUENCE [LARGE SCALE GENOMIC DNA]</scope>
    <source>
        <strain evidence="4 5">DSM 9434</strain>
    </source>
</reference>
<dbReference type="InterPro" id="IPR000160">
    <property type="entry name" value="GGDEF_dom"/>
</dbReference>
<evidence type="ECO:0000313" key="4">
    <source>
        <dbReference type="EMBL" id="ANK11945.1"/>
    </source>
</evidence>
<dbReference type="CDD" id="cd01949">
    <property type="entry name" value="GGDEF"/>
    <property type="match status" value="1"/>
</dbReference>
<dbReference type="InterPro" id="IPR043128">
    <property type="entry name" value="Rev_trsase/Diguanyl_cyclase"/>
</dbReference>
<dbReference type="InterPro" id="IPR035919">
    <property type="entry name" value="EAL_sf"/>
</dbReference>
<feature type="domain" description="EAL" evidence="2">
    <location>
        <begin position="264"/>
        <end position="513"/>
    </location>
</feature>
<dbReference type="KEGG" id="pns:A9D12_02170"/>
<name>A0A192D1E1_9SPHN</name>
<dbReference type="SMART" id="SM00052">
    <property type="entry name" value="EAL"/>
    <property type="match status" value="1"/>
</dbReference>
<dbReference type="SMART" id="SM00267">
    <property type="entry name" value="GGDEF"/>
    <property type="match status" value="1"/>
</dbReference>
<evidence type="ECO:0000256" key="1">
    <source>
        <dbReference type="SAM" id="Phobius"/>
    </source>
</evidence>
<dbReference type="EMBL" id="CP016033">
    <property type="protein sequence ID" value="ANK11945.1"/>
    <property type="molecule type" value="Genomic_DNA"/>
</dbReference>
<dbReference type="STRING" id="1112.A9D12_02170"/>
<dbReference type="AlphaFoldDB" id="A0A192D1E1"/>
<feature type="transmembrane region" description="Helical" evidence="1">
    <location>
        <begin position="25"/>
        <end position="51"/>
    </location>
</feature>
<dbReference type="Proteomes" id="UP000078263">
    <property type="component" value="Chromosome"/>
</dbReference>
<dbReference type="Gene3D" id="3.20.20.450">
    <property type="entry name" value="EAL domain"/>
    <property type="match status" value="1"/>
</dbReference>
<dbReference type="CDD" id="cd01948">
    <property type="entry name" value="EAL"/>
    <property type="match status" value="1"/>
</dbReference>
<feature type="transmembrane region" description="Helical" evidence="1">
    <location>
        <begin position="57"/>
        <end position="80"/>
    </location>
</feature>
<feature type="domain" description="GGDEF" evidence="3">
    <location>
        <begin position="121"/>
        <end position="255"/>
    </location>
</feature>